<reference evidence="1 2" key="1">
    <citation type="submission" date="2016-06" db="EMBL/GenBank/DDBJ databases">
        <authorList>
            <person name="Kjaerup R.B."/>
            <person name="Dalgaard T.S."/>
            <person name="Juul-Madsen H.R."/>
        </authorList>
    </citation>
    <scope>NUCLEOTIDE SEQUENCE [LARGE SCALE GENOMIC DNA]</scope>
    <source>
        <strain evidence="1 2">DSM 16361</strain>
    </source>
</reference>
<organism evidence="1 2">
    <name type="scientific">Thiomonas delicata</name>
    <name type="common">Thiomonas cuprina</name>
    <dbReference type="NCBI Taxonomy" id="364030"/>
    <lineage>
        <taxon>Bacteria</taxon>
        <taxon>Pseudomonadati</taxon>
        <taxon>Pseudomonadota</taxon>
        <taxon>Betaproteobacteria</taxon>
        <taxon>Burkholderiales</taxon>
        <taxon>Thiomonas</taxon>
    </lineage>
</organism>
<keyword evidence="2" id="KW-1185">Reference proteome</keyword>
<dbReference type="AlphaFoldDB" id="A0A238D4P1"/>
<proteinExistence type="predicted"/>
<sequence>MAGNDVPEAISPADGLLDVCVSEQTWPRP</sequence>
<dbReference type="EMBL" id="FLMQ01000055">
    <property type="protein sequence ID" value="SBP88140.1"/>
    <property type="molecule type" value="Genomic_DNA"/>
</dbReference>
<evidence type="ECO:0000313" key="1">
    <source>
        <dbReference type="EMBL" id="SBP88140.1"/>
    </source>
</evidence>
<dbReference type="Proteomes" id="UP000214566">
    <property type="component" value="Unassembled WGS sequence"/>
</dbReference>
<protein>
    <submittedName>
        <fullName evidence="1">Uncharacterized protein</fullName>
    </submittedName>
</protein>
<name>A0A238D4P1_THIDL</name>
<evidence type="ECO:0000313" key="2">
    <source>
        <dbReference type="Proteomes" id="UP000214566"/>
    </source>
</evidence>
<accession>A0A238D4P1</accession>
<gene>
    <name evidence="1" type="ORF">THIARS_60853</name>
</gene>